<protein>
    <submittedName>
        <fullName evidence="10">ATP-binding cassette, subfamily C</fullName>
    </submittedName>
</protein>
<dbReference type="InterPro" id="IPR003439">
    <property type="entry name" value="ABC_transporter-like_ATP-bd"/>
</dbReference>
<comment type="subcellular location">
    <subcellularLocation>
        <location evidence="1">Cell membrane</location>
        <topology evidence="1">Multi-pass membrane protein</topology>
    </subcellularLocation>
</comment>
<keyword evidence="2 7" id="KW-0812">Transmembrane</keyword>
<evidence type="ECO:0000256" key="3">
    <source>
        <dbReference type="ARBA" id="ARBA00022741"/>
    </source>
</evidence>
<evidence type="ECO:0000256" key="5">
    <source>
        <dbReference type="ARBA" id="ARBA00022989"/>
    </source>
</evidence>
<dbReference type="GO" id="GO:0016887">
    <property type="term" value="F:ATP hydrolysis activity"/>
    <property type="evidence" value="ECO:0007669"/>
    <property type="project" value="InterPro"/>
</dbReference>
<evidence type="ECO:0000256" key="6">
    <source>
        <dbReference type="ARBA" id="ARBA00023136"/>
    </source>
</evidence>
<feature type="transmembrane region" description="Helical" evidence="7">
    <location>
        <begin position="58"/>
        <end position="79"/>
    </location>
</feature>
<dbReference type="PROSITE" id="PS00211">
    <property type="entry name" value="ABC_TRANSPORTER_1"/>
    <property type="match status" value="1"/>
</dbReference>
<dbReference type="Pfam" id="PF00664">
    <property type="entry name" value="ABC_membrane"/>
    <property type="match status" value="1"/>
</dbReference>
<dbReference type="SMART" id="SM00382">
    <property type="entry name" value="AAA"/>
    <property type="match status" value="1"/>
</dbReference>
<dbReference type="Proteomes" id="UP000192468">
    <property type="component" value="Unassembled WGS sequence"/>
</dbReference>
<dbReference type="OrthoDB" id="1736581at2"/>
<evidence type="ECO:0000259" key="8">
    <source>
        <dbReference type="PROSITE" id="PS50893"/>
    </source>
</evidence>
<dbReference type="PROSITE" id="PS50893">
    <property type="entry name" value="ABC_TRANSPORTER_2"/>
    <property type="match status" value="1"/>
</dbReference>
<sequence length="545" mass="60863">MGKLSSILKLRPYIKKHRLIFVAGIMGMLLGSIISTPIPYIIGIIMDKVLIGKKGYSQLYMYVGIIAILYILTYVVSIASRYMFVKINNLVVNDLRCSVMDKVMELPMSYLANTEKGYVQGRIAECSSVGSIFSPSYVSIILSLTDAVLALGTMFAINYKLSIVVIILTPLFFFATKLSMGNFMNNTKEMLEYNATLNGECFEIINGIEDIKILNGKSSHLKKFNDKLSKLVKSSLKQSKSMIVFMGNITFINNFGSLLVLLVAGILILKGQFTIGLYTSFSLYIAKVFGSVQGIGTLGTMIKPVCLSIERLYELLDMEDENTGKTLYLHEQIRSIKLENATFKYKNNTKNVLNNINFEISKGEKVLIKGENGSGKSTIIKLLLGLYNVAEGKILYNDIDIMLINNKSLRERIGIVSQSIFLFRGTVLDNILYGQTEKKLEDVKILIKNLGIEEYINKLPKGLDTEITQNTSGVSGGQAQVIAFIRVILFNKDVIILDEPISNVDVETRNLILGILRKKDFEGILIVVSHLLEGMDFISRIIEIK</sequence>
<dbReference type="GO" id="GO:0005886">
    <property type="term" value="C:plasma membrane"/>
    <property type="evidence" value="ECO:0007669"/>
    <property type="project" value="UniProtKB-SubCell"/>
</dbReference>
<organism evidence="10 11">
    <name type="scientific">Clostridium acidisoli DSM 12555</name>
    <dbReference type="NCBI Taxonomy" id="1121291"/>
    <lineage>
        <taxon>Bacteria</taxon>
        <taxon>Bacillati</taxon>
        <taxon>Bacillota</taxon>
        <taxon>Clostridia</taxon>
        <taxon>Eubacteriales</taxon>
        <taxon>Clostridiaceae</taxon>
        <taxon>Clostridium</taxon>
    </lineage>
</organism>
<keyword evidence="6 7" id="KW-0472">Membrane</keyword>
<dbReference type="Gene3D" id="1.20.1560.10">
    <property type="entry name" value="ABC transporter type 1, transmembrane domain"/>
    <property type="match status" value="1"/>
</dbReference>
<keyword evidence="4 10" id="KW-0067">ATP-binding</keyword>
<proteinExistence type="predicted"/>
<dbReference type="InterPro" id="IPR027417">
    <property type="entry name" value="P-loop_NTPase"/>
</dbReference>
<feature type="transmembrane region" description="Helical" evidence="7">
    <location>
        <begin position="163"/>
        <end position="180"/>
    </location>
</feature>
<evidence type="ECO:0000259" key="9">
    <source>
        <dbReference type="PROSITE" id="PS50929"/>
    </source>
</evidence>
<dbReference type="InterPro" id="IPR017871">
    <property type="entry name" value="ABC_transporter-like_CS"/>
</dbReference>
<reference evidence="10 11" key="1">
    <citation type="submission" date="2017-04" db="EMBL/GenBank/DDBJ databases">
        <authorList>
            <person name="Afonso C.L."/>
            <person name="Miller P.J."/>
            <person name="Scott M.A."/>
            <person name="Spackman E."/>
            <person name="Goraichik I."/>
            <person name="Dimitrov K.M."/>
            <person name="Suarez D.L."/>
            <person name="Swayne D.E."/>
        </authorList>
    </citation>
    <scope>NUCLEOTIDE SEQUENCE [LARGE SCALE GENOMIC DNA]</scope>
    <source>
        <strain evidence="10 11">DSM 12555</strain>
    </source>
</reference>
<dbReference type="STRING" id="1121291.SAMN02745134_00075"/>
<dbReference type="GO" id="GO:0005524">
    <property type="term" value="F:ATP binding"/>
    <property type="evidence" value="ECO:0007669"/>
    <property type="project" value="UniProtKB-KW"/>
</dbReference>
<evidence type="ECO:0000256" key="1">
    <source>
        <dbReference type="ARBA" id="ARBA00004651"/>
    </source>
</evidence>
<feature type="transmembrane region" description="Helical" evidence="7">
    <location>
        <begin position="137"/>
        <end position="157"/>
    </location>
</feature>
<evidence type="ECO:0000313" key="11">
    <source>
        <dbReference type="Proteomes" id="UP000192468"/>
    </source>
</evidence>
<dbReference type="GO" id="GO:0015421">
    <property type="term" value="F:ABC-type oligopeptide transporter activity"/>
    <property type="evidence" value="ECO:0007669"/>
    <property type="project" value="TreeGrafter"/>
</dbReference>
<evidence type="ECO:0000256" key="7">
    <source>
        <dbReference type="SAM" id="Phobius"/>
    </source>
</evidence>
<feature type="transmembrane region" description="Helical" evidence="7">
    <location>
        <begin position="243"/>
        <end position="269"/>
    </location>
</feature>
<keyword evidence="11" id="KW-1185">Reference proteome</keyword>
<dbReference type="InterPro" id="IPR039421">
    <property type="entry name" value="Type_1_exporter"/>
</dbReference>
<dbReference type="SUPFAM" id="SSF90123">
    <property type="entry name" value="ABC transporter transmembrane region"/>
    <property type="match status" value="1"/>
</dbReference>
<dbReference type="EMBL" id="FWXH01000002">
    <property type="protein sequence ID" value="SMC16434.1"/>
    <property type="molecule type" value="Genomic_DNA"/>
</dbReference>
<feature type="domain" description="ABC transporter" evidence="8">
    <location>
        <begin position="336"/>
        <end position="544"/>
    </location>
</feature>
<dbReference type="RefSeq" id="WP_084113300.1">
    <property type="nucleotide sequence ID" value="NZ_FWXH01000002.1"/>
</dbReference>
<dbReference type="InterPro" id="IPR036640">
    <property type="entry name" value="ABC1_TM_sf"/>
</dbReference>
<dbReference type="PANTHER" id="PTHR43394">
    <property type="entry name" value="ATP-DEPENDENT PERMEASE MDL1, MITOCHONDRIAL"/>
    <property type="match status" value="1"/>
</dbReference>
<dbReference type="Gene3D" id="3.40.50.300">
    <property type="entry name" value="P-loop containing nucleotide triphosphate hydrolases"/>
    <property type="match status" value="1"/>
</dbReference>
<dbReference type="CDD" id="cd07346">
    <property type="entry name" value="ABC_6TM_exporters"/>
    <property type="match status" value="1"/>
</dbReference>
<evidence type="ECO:0000256" key="2">
    <source>
        <dbReference type="ARBA" id="ARBA00022692"/>
    </source>
</evidence>
<feature type="domain" description="ABC transmembrane type-1" evidence="9">
    <location>
        <begin position="22"/>
        <end position="302"/>
    </location>
</feature>
<name>A0A1W1WXR2_9CLOT</name>
<evidence type="ECO:0000256" key="4">
    <source>
        <dbReference type="ARBA" id="ARBA00022840"/>
    </source>
</evidence>
<dbReference type="PROSITE" id="PS50929">
    <property type="entry name" value="ABC_TM1F"/>
    <property type="match status" value="1"/>
</dbReference>
<dbReference type="PANTHER" id="PTHR43394:SF1">
    <property type="entry name" value="ATP-BINDING CASSETTE SUB-FAMILY B MEMBER 10, MITOCHONDRIAL"/>
    <property type="match status" value="1"/>
</dbReference>
<dbReference type="Pfam" id="PF00005">
    <property type="entry name" value="ABC_tran"/>
    <property type="match status" value="1"/>
</dbReference>
<feature type="transmembrane region" description="Helical" evidence="7">
    <location>
        <begin position="20"/>
        <end position="46"/>
    </location>
</feature>
<accession>A0A1W1WXR2</accession>
<dbReference type="AlphaFoldDB" id="A0A1W1WXR2"/>
<keyword evidence="5 7" id="KW-1133">Transmembrane helix</keyword>
<keyword evidence="3" id="KW-0547">Nucleotide-binding</keyword>
<dbReference type="InterPro" id="IPR003593">
    <property type="entry name" value="AAA+_ATPase"/>
</dbReference>
<gene>
    <name evidence="10" type="ORF">SAMN02745134_00075</name>
</gene>
<dbReference type="SUPFAM" id="SSF52540">
    <property type="entry name" value="P-loop containing nucleoside triphosphate hydrolases"/>
    <property type="match status" value="1"/>
</dbReference>
<evidence type="ECO:0000313" key="10">
    <source>
        <dbReference type="EMBL" id="SMC16434.1"/>
    </source>
</evidence>
<dbReference type="InterPro" id="IPR011527">
    <property type="entry name" value="ABC1_TM_dom"/>
</dbReference>